<name>A0A8H5X5U6_9HYPO</name>
<evidence type="ECO:0000313" key="2">
    <source>
        <dbReference type="EMBL" id="KAF5682099.1"/>
    </source>
</evidence>
<evidence type="ECO:0000256" key="1">
    <source>
        <dbReference type="SAM" id="MobiDB-lite"/>
    </source>
</evidence>
<sequence length="474" mass="54063">MGKLVGEGHQIKFNGKLLSELATKTSRRIHWLPQDRVVMEEWLRANRTTTFLEDTSDTCLNQLALAIGLDFRRLNEEQKTLVKAKMRSSLRYTLNKLKLSGEVSERWDPRGKQVVLDWTQGEGNSLRVIRDSINNSPCAAPPTHHLTPPVLPTYDHQSRTPGTSNRRSSKHISQMHPTASRSSVQVDPLEGGLEREPDDFYRLVDHLDQPPPYSVQANFVETDLQRATEEFHLQKAHLDKFEDAMDPRYKKRTQKSIAQCASAARDTRRHSDREVEIPMGRGQAVRKETITADRILARGRDHINLEPCKTSLRSLTPEMAERKSPALHESDSTKAHRKFIQELREGSYVSGTTTKNAKGMIPAVDEVVWTRADEHFQQRLVNTSVPDTPPVPQRSVLGDRALRQRSCSDNKAVQRPTQSDRKDAQRQRRTIPFTEPSPIFLHPDLVNGVEWPWEMKLCLGLLLALWLSCYLFGA</sequence>
<feature type="compositionally biased region" description="Low complexity" evidence="1">
    <location>
        <begin position="137"/>
        <end position="148"/>
    </location>
</feature>
<feature type="compositionally biased region" description="Polar residues" evidence="1">
    <location>
        <begin position="159"/>
        <end position="185"/>
    </location>
</feature>
<feature type="region of interest" description="Disordered" evidence="1">
    <location>
        <begin position="133"/>
        <end position="195"/>
    </location>
</feature>
<feature type="region of interest" description="Disordered" evidence="1">
    <location>
        <begin position="380"/>
        <end position="429"/>
    </location>
</feature>
<reference evidence="2 3" key="1">
    <citation type="submission" date="2020-05" db="EMBL/GenBank/DDBJ databases">
        <title>Identification and distribution of gene clusters putatively required for synthesis of sphingolipid metabolism inhibitors in phylogenetically diverse species of the filamentous fungus Fusarium.</title>
        <authorList>
            <person name="Kim H.-S."/>
            <person name="Busman M."/>
            <person name="Brown D.W."/>
            <person name="Divon H."/>
            <person name="Uhlig S."/>
            <person name="Proctor R.H."/>
        </authorList>
    </citation>
    <scope>NUCLEOTIDE SEQUENCE [LARGE SCALE GENOMIC DNA]</scope>
    <source>
        <strain evidence="2 3">NRRL 25311</strain>
    </source>
</reference>
<dbReference type="EMBL" id="JAAOAK010000225">
    <property type="protein sequence ID" value="KAF5682099.1"/>
    <property type="molecule type" value="Genomic_DNA"/>
</dbReference>
<organism evidence="2 3">
    <name type="scientific">Fusarium denticulatum</name>
    <dbReference type="NCBI Taxonomy" id="48507"/>
    <lineage>
        <taxon>Eukaryota</taxon>
        <taxon>Fungi</taxon>
        <taxon>Dikarya</taxon>
        <taxon>Ascomycota</taxon>
        <taxon>Pezizomycotina</taxon>
        <taxon>Sordariomycetes</taxon>
        <taxon>Hypocreomycetidae</taxon>
        <taxon>Hypocreales</taxon>
        <taxon>Nectriaceae</taxon>
        <taxon>Fusarium</taxon>
        <taxon>Fusarium fujikuroi species complex</taxon>
    </lineage>
</organism>
<dbReference type="AlphaFoldDB" id="A0A8H5X5U6"/>
<evidence type="ECO:0000313" key="3">
    <source>
        <dbReference type="Proteomes" id="UP000562682"/>
    </source>
</evidence>
<gene>
    <name evidence="2" type="ORF">FDENT_7796</name>
</gene>
<keyword evidence="3" id="KW-1185">Reference proteome</keyword>
<comment type="caution">
    <text evidence="2">The sequence shown here is derived from an EMBL/GenBank/DDBJ whole genome shotgun (WGS) entry which is preliminary data.</text>
</comment>
<accession>A0A8H5X5U6</accession>
<proteinExistence type="predicted"/>
<dbReference type="Proteomes" id="UP000562682">
    <property type="component" value="Unassembled WGS sequence"/>
</dbReference>
<protein>
    <submittedName>
        <fullName evidence="2">Uncharacterized protein</fullName>
    </submittedName>
</protein>